<dbReference type="InterPro" id="IPR001460">
    <property type="entry name" value="PCN-bd_Tpept"/>
</dbReference>
<name>A0A498RBS3_9FIRM</name>
<proteinExistence type="inferred from homology"/>
<keyword evidence="9" id="KW-0133">Cell shape</keyword>
<dbReference type="EMBL" id="UPPP01000076">
    <property type="protein sequence ID" value="VBB07583.1"/>
    <property type="molecule type" value="Genomic_DNA"/>
</dbReference>
<dbReference type="SUPFAM" id="SSF56601">
    <property type="entry name" value="beta-lactamase/transpeptidase-like"/>
    <property type="match status" value="1"/>
</dbReference>
<keyword evidence="8" id="KW-0378">Hydrolase</keyword>
<keyword evidence="10" id="KW-0573">Peptidoglycan synthesis</keyword>
<dbReference type="Gene3D" id="3.30.1390.30">
    <property type="entry name" value="Penicillin-binding protein 2a, domain 3"/>
    <property type="match status" value="1"/>
</dbReference>
<feature type="domain" description="Penicillin-binding protein dimerisation" evidence="15">
    <location>
        <begin position="52"/>
        <end position="218"/>
    </location>
</feature>
<evidence type="ECO:0000256" key="12">
    <source>
        <dbReference type="ARBA" id="ARBA00023136"/>
    </source>
</evidence>
<dbReference type="Gene3D" id="3.90.1310.10">
    <property type="entry name" value="Penicillin-binding protein 2a (Domain 2)"/>
    <property type="match status" value="1"/>
</dbReference>
<dbReference type="NCBIfam" id="TIGR03423">
    <property type="entry name" value="pbp2_mrdA"/>
    <property type="match status" value="1"/>
</dbReference>
<comment type="subcellular location">
    <subcellularLocation>
        <location evidence="2">Cell membrane</location>
    </subcellularLocation>
    <subcellularLocation>
        <location evidence="1">Membrane</location>
        <topology evidence="1">Single-pass membrane protein</topology>
    </subcellularLocation>
</comment>
<dbReference type="Gene3D" id="3.40.710.10">
    <property type="entry name" value="DD-peptidase/beta-lactamase superfamily"/>
    <property type="match status" value="1"/>
</dbReference>
<dbReference type="GO" id="GO:0009002">
    <property type="term" value="F:serine-type D-Ala-D-Ala carboxypeptidase activity"/>
    <property type="evidence" value="ECO:0007669"/>
    <property type="project" value="InterPro"/>
</dbReference>
<dbReference type="InterPro" id="IPR005311">
    <property type="entry name" value="PBP_dimer"/>
</dbReference>
<evidence type="ECO:0000256" key="4">
    <source>
        <dbReference type="ARBA" id="ARBA00022475"/>
    </source>
</evidence>
<dbReference type="GO" id="GO:0071972">
    <property type="term" value="F:peptidoglycan L,D-transpeptidase activity"/>
    <property type="evidence" value="ECO:0007669"/>
    <property type="project" value="TreeGrafter"/>
</dbReference>
<evidence type="ECO:0000256" key="9">
    <source>
        <dbReference type="ARBA" id="ARBA00022960"/>
    </source>
</evidence>
<reference evidence="16 17" key="1">
    <citation type="submission" date="2018-06" db="EMBL/GenBank/DDBJ databases">
        <authorList>
            <person name="Strepis N."/>
        </authorList>
    </citation>
    <scope>NUCLEOTIDE SEQUENCE [LARGE SCALE GENOMIC DNA]</scope>
    <source>
        <strain evidence="16">LUCI</strain>
    </source>
</reference>
<dbReference type="InterPro" id="IPR050515">
    <property type="entry name" value="Beta-lactam/transpept"/>
</dbReference>
<dbReference type="PANTHER" id="PTHR30627">
    <property type="entry name" value="PEPTIDOGLYCAN D,D-TRANSPEPTIDASE"/>
    <property type="match status" value="1"/>
</dbReference>
<evidence type="ECO:0000256" key="11">
    <source>
        <dbReference type="ARBA" id="ARBA00022989"/>
    </source>
</evidence>
<evidence type="ECO:0000313" key="17">
    <source>
        <dbReference type="Proteomes" id="UP000277811"/>
    </source>
</evidence>
<evidence type="ECO:0000256" key="5">
    <source>
        <dbReference type="ARBA" id="ARBA00022519"/>
    </source>
</evidence>
<keyword evidence="13" id="KW-0961">Cell wall biogenesis/degradation</keyword>
<keyword evidence="5" id="KW-0997">Cell inner membrane</keyword>
<dbReference type="InterPro" id="IPR036138">
    <property type="entry name" value="PBP_dimer_sf"/>
</dbReference>
<protein>
    <recommendedName>
        <fullName evidence="18">Penicillin-binding protein 2</fullName>
    </recommendedName>
</protein>
<dbReference type="PANTHER" id="PTHR30627:SF2">
    <property type="entry name" value="PEPTIDOGLYCAN D,D-TRANSPEPTIDASE MRDA"/>
    <property type="match status" value="1"/>
</dbReference>
<evidence type="ECO:0000256" key="7">
    <source>
        <dbReference type="ARBA" id="ARBA00022692"/>
    </source>
</evidence>
<evidence type="ECO:0000256" key="1">
    <source>
        <dbReference type="ARBA" id="ARBA00004167"/>
    </source>
</evidence>
<evidence type="ECO:0000256" key="2">
    <source>
        <dbReference type="ARBA" id="ARBA00004236"/>
    </source>
</evidence>
<dbReference type="SUPFAM" id="SSF56519">
    <property type="entry name" value="Penicillin binding protein dimerisation domain"/>
    <property type="match status" value="1"/>
</dbReference>
<evidence type="ECO:0000256" key="6">
    <source>
        <dbReference type="ARBA" id="ARBA00022670"/>
    </source>
</evidence>
<keyword evidence="12" id="KW-0472">Membrane</keyword>
<dbReference type="GO" id="GO:0005886">
    <property type="term" value="C:plasma membrane"/>
    <property type="evidence" value="ECO:0007669"/>
    <property type="project" value="UniProtKB-SubCell"/>
</dbReference>
<evidence type="ECO:0000259" key="15">
    <source>
        <dbReference type="Pfam" id="PF03717"/>
    </source>
</evidence>
<comment type="similarity">
    <text evidence="3">Belongs to the transpeptidase family.</text>
</comment>
<keyword evidence="6" id="KW-0645">Protease</keyword>
<dbReference type="RefSeq" id="WP_122628512.1">
    <property type="nucleotide sequence ID" value="NZ_UPPP01000076.1"/>
</dbReference>
<dbReference type="GO" id="GO:0008658">
    <property type="term" value="F:penicillin binding"/>
    <property type="evidence" value="ECO:0007669"/>
    <property type="project" value="InterPro"/>
</dbReference>
<keyword evidence="4" id="KW-1003">Cell membrane</keyword>
<evidence type="ECO:0000313" key="16">
    <source>
        <dbReference type="EMBL" id="VBB07583.1"/>
    </source>
</evidence>
<dbReference type="Pfam" id="PF03717">
    <property type="entry name" value="PBP_dimer"/>
    <property type="match status" value="1"/>
</dbReference>
<evidence type="ECO:0000256" key="13">
    <source>
        <dbReference type="ARBA" id="ARBA00023316"/>
    </source>
</evidence>
<dbReference type="AlphaFoldDB" id="A0A498RBS3"/>
<feature type="domain" description="Penicillin-binding protein transpeptidase" evidence="14">
    <location>
        <begin position="266"/>
        <end position="584"/>
    </location>
</feature>
<dbReference type="Proteomes" id="UP000277811">
    <property type="component" value="Unassembled WGS sequence"/>
</dbReference>
<dbReference type="GO" id="GO:0071555">
    <property type="term" value="P:cell wall organization"/>
    <property type="evidence" value="ECO:0007669"/>
    <property type="project" value="UniProtKB-KW"/>
</dbReference>
<accession>A0A498RBS3</accession>
<dbReference type="GO" id="GO:0009252">
    <property type="term" value="P:peptidoglycan biosynthetic process"/>
    <property type="evidence" value="ECO:0007669"/>
    <property type="project" value="UniProtKB-KW"/>
</dbReference>
<keyword evidence="11" id="KW-1133">Transmembrane helix</keyword>
<evidence type="ECO:0000259" key="14">
    <source>
        <dbReference type="Pfam" id="PF00905"/>
    </source>
</evidence>
<dbReference type="InterPro" id="IPR017790">
    <property type="entry name" value="Penicillin-binding_protein_2"/>
</dbReference>
<gene>
    <name evidence="16" type="ORF">LUCI_2848</name>
</gene>
<keyword evidence="7" id="KW-0812">Transmembrane</keyword>
<organism evidence="16 17">
    <name type="scientific">Lucifera butyrica</name>
    <dbReference type="NCBI Taxonomy" id="1351585"/>
    <lineage>
        <taxon>Bacteria</taxon>
        <taxon>Bacillati</taxon>
        <taxon>Bacillota</taxon>
        <taxon>Negativicutes</taxon>
        <taxon>Veillonellales</taxon>
        <taxon>Veillonellaceae</taxon>
        <taxon>Lucifera</taxon>
    </lineage>
</organism>
<evidence type="ECO:0008006" key="18">
    <source>
        <dbReference type="Google" id="ProtNLM"/>
    </source>
</evidence>
<dbReference type="GO" id="GO:0008360">
    <property type="term" value="P:regulation of cell shape"/>
    <property type="evidence" value="ECO:0007669"/>
    <property type="project" value="UniProtKB-KW"/>
</dbReference>
<evidence type="ECO:0000256" key="8">
    <source>
        <dbReference type="ARBA" id="ARBA00022801"/>
    </source>
</evidence>
<evidence type="ECO:0000256" key="3">
    <source>
        <dbReference type="ARBA" id="ARBA00007171"/>
    </source>
</evidence>
<sequence length="618" mass="67880">MGKDSNPRLSVLFYTVLLIFVLLMSRLGFLQIIHGADYRLRADNNCIRLLPLTAPRGFFYDRNMVPLVTNQPGFTVSLMPISGPIPDGVINRLAGYLEMKPDVIRKKIKQANPLEPIRIKSNVDVKIVSKIEEHRSELPGVILEVQAVRNYTYHDLAAHLFGYVGEISESELKKMKPEGYKENDIVGKFGLERVWDKELRGIDGGTEEEVDADGRPVKMLATKTPTLGNSLVLTIDSKIQKVAEKAMDEQLVYLQKQLGNTDAKAGAVVAMNPQTGEILAMTSRPTFDPNLFNGGISEKNWKKINDNPHDPMEDRVIAGEYPPGSTFKIVTSTAALELGKITPEEKIFDSGHYMGKQNALGESLGWLDFVTALAKSDDVYFYKVGERVGIDNLAKYARLFGLGSHTGINLGGEASGLVASREYKEKVYHEPWYLSETLDAAIGQGFNLITPLQEAMIYSEIANGGIRYRPYVVSKILSPEGKVVKSFGPEEMGRVQISPRNLGLIRKGLHDVALPGGTAGYVFQGFPIPIAGKTGTAQNPQGDDTGLFVCYAPYDHPTIVVAVIIEHGGFGSDSAAPIARRILEAYFNIPHQKDAADYFAESEAAKNGTKQDQKSTGN</sequence>
<dbReference type="Pfam" id="PF00905">
    <property type="entry name" value="Transpeptidase"/>
    <property type="match status" value="1"/>
</dbReference>
<dbReference type="OrthoDB" id="9770103at2"/>
<dbReference type="GO" id="GO:0006508">
    <property type="term" value="P:proteolysis"/>
    <property type="evidence" value="ECO:0007669"/>
    <property type="project" value="UniProtKB-KW"/>
</dbReference>
<keyword evidence="17" id="KW-1185">Reference proteome</keyword>
<dbReference type="InterPro" id="IPR012338">
    <property type="entry name" value="Beta-lactam/transpept-like"/>
</dbReference>
<evidence type="ECO:0000256" key="10">
    <source>
        <dbReference type="ARBA" id="ARBA00022984"/>
    </source>
</evidence>